<dbReference type="InParanoid" id="K1VTF2"/>
<feature type="region of interest" description="Disordered" evidence="1">
    <location>
        <begin position="1"/>
        <end position="37"/>
    </location>
</feature>
<reference evidence="2 3" key="1">
    <citation type="journal article" date="2012" name="Eukaryot. Cell">
        <title>Genome sequence of the Trichosporon asahii environmental strain CBS 8904.</title>
        <authorList>
            <person name="Yang R.Y."/>
            <person name="Li H.T."/>
            <person name="Zhu H."/>
            <person name="Zhou G.P."/>
            <person name="Wang M."/>
            <person name="Wang L."/>
        </authorList>
    </citation>
    <scope>NUCLEOTIDE SEQUENCE [LARGE SCALE GENOMIC DNA]</scope>
    <source>
        <strain evidence="2 3">CBS 8904</strain>
    </source>
</reference>
<feature type="compositionally biased region" description="Acidic residues" evidence="1">
    <location>
        <begin position="85"/>
        <end position="94"/>
    </location>
</feature>
<dbReference type="Proteomes" id="UP000006757">
    <property type="component" value="Unassembled WGS sequence"/>
</dbReference>
<name>K1VTF2_TRIAC</name>
<sequence length="146" mass="15914">MPSSRSEWPHAPPAIPSEETKVEPAPLVPQRTRRPDEYWGNVCQGIHERPASELSSGWLELPIATTDRSARNRGGKPCSNGSTEQDSESTDDEMMLARKSVVPAVSTEDKPASSAPVQNEKVAVYSEKSSQTVDRRVTVEDVPDGS</sequence>
<accession>K1VTF2</accession>
<gene>
    <name evidence="2" type="ORF">A1Q2_02801</name>
</gene>
<evidence type="ECO:0000256" key="1">
    <source>
        <dbReference type="SAM" id="MobiDB-lite"/>
    </source>
</evidence>
<evidence type="ECO:0000313" key="3">
    <source>
        <dbReference type="Proteomes" id="UP000006757"/>
    </source>
</evidence>
<comment type="caution">
    <text evidence="2">The sequence shown here is derived from an EMBL/GenBank/DDBJ whole genome shotgun (WGS) entry which is preliminary data.</text>
</comment>
<dbReference type="EMBL" id="AMBO01000274">
    <property type="protein sequence ID" value="EKD02857.1"/>
    <property type="molecule type" value="Genomic_DNA"/>
</dbReference>
<dbReference type="AlphaFoldDB" id="K1VTF2"/>
<protein>
    <submittedName>
        <fullName evidence="2">Uncharacterized protein</fullName>
    </submittedName>
</protein>
<evidence type="ECO:0000313" key="2">
    <source>
        <dbReference type="EMBL" id="EKD02857.1"/>
    </source>
</evidence>
<feature type="region of interest" description="Disordered" evidence="1">
    <location>
        <begin position="65"/>
        <end position="146"/>
    </location>
</feature>
<organism evidence="2 3">
    <name type="scientific">Trichosporon asahii var. asahii (strain CBS 8904)</name>
    <name type="common">Yeast</name>
    <dbReference type="NCBI Taxonomy" id="1220162"/>
    <lineage>
        <taxon>Eukaryota</taxon>
        <taxon>Fungi</taxon>
        <taxon>Dikarya</taxon>
        <taxon>Basidiomycota</taxon>
        <taxon>Agaricomycotina</taxon>
        <taxon>Tremellomycetes</taxon>
        <taxon>Trichosporonales</taxon>
        <taxon>Trichosporonaceae</taxon>
        <taxon>Trichosporon</taxon>
    </lineage>
</organism>
<proteinExistence type="predicted"/>
<keyword evidence="3" id="KW-1185">Reference proteome</keyword>
<dbReference type="HOGENOM" id="CLU_1778768_0_0_1"/>